<dbReference type="InterPro" id="IPR002569">
    <property type="entry name" value="Met_Sox_Rdtase_MsrA_dom"/>
</dbReference>
<dbReference type="EMBL" id="QKZK01000002">
    <property type="protein sequence ID" value="PZX20359.1"/>
    <property type="molecule type" value="Genomic_DNA"/>
</dbReference>
<keyword evidence="1 4" id="KW-0560">Oxidoreductase</keyword>
<dbReference type="GO" id="GO:0033744">
    <property type="term" value="F:L-methionine:thioredoxin-disulfide S-oxidoreductase activity"/>
    <property type="evidence" value="ECO:0007669"/>
    <property type="project" value="RHEA"/>
</dbReference>
<accession>A0A2W7QEM1</accession>
<reference evidence="6 7" key="1">
    <citation type="submission" date="2018-06" db="EMBL/GenBank/DDBJ databases">
        <title>Genomic Encyclopedia of Archaeal and Bacterial Type Strains, Phase II (KMG-II): from individual species to whole genera.</title>
        <authorList>
            <person name="Goeker M."/>
        </authorList>
    </citation>
    <scope>NUCLEOTIDE SEQUENCE [LARGE SCALE GENOMIC DNA]</scope>
    <source>
        <strain evidence="6 7">DSM 6779</strain>
    </source>
</reference>
<gene>
    <name evidence="4" type="primary">msrA</name>
    <name evidence="6" type="ORF">LX69_00356</name>
</gene>
<dbReference type="AlphaFoldDB" id="A0A2W7QEM1"/>
<evidence type="ECO:0000256" key="2">
    <source>
        <dbReference type="ARBA" id="ARBA00047806"/>
    </source>
</evidence>
<comment type="catalytic activity">
    <reaction evidence="3 4">
        <text>[thioredoxin]-disulfide + L-methionine + H2O = L-methionine (S)-S-oxide + [thioredoxin]-dithiol</text>
        <dbReference type="Rhea" id="RHEA:19993"/>
        <dbReference type="Rhea" id="RHEA-COMP:10698"/>
        <dbReference type="Rhea" id="RHEA-COMP:10700"/>
        <dbReference type="ChEBI" id="CHEBI:15377"/>
        <dbReference type="ChEBI" id="CHEBI:29950"/>
        <dbReference type="ChEBI" id="CHEBI:50058"/>
        <dbReference type="ChEBI" id="CHEBI:57844"/>
        <dbReference type="ChEBI" id="CHEBI:58772"/>
        <dbReference type="EC" id="1.8.4.11"/>
    </reaction>
</comment>
<dbReference type="GO" id="GO:0008113">
    <property type="term" value="F:peptide-methionine (S)-S-oxide reductase activity"/>
    <property type="evidence" value="ECO:0007669"/>
    <property type="project" value="UniProtKB-UniRule"/>
</dbReference>
<feature type="domain" description="Peptide methionine sulphoxide reductase MsrA" evidence="5">
    <location>
        <begin position="56"/>
        <end position="208"/>
    </location>
</feature>
<evidence type="ECO:0000256" key="3">
    <source>
        <dbReference type="ARBA" id="ARBA00048782"/>
    </source>
</evidence>
<dbReference type="PANTHER" id="PTHR43774:SF1">
    <property type="entry name" value="PEPTIDE METHIONINE SULFOXIDE REDUCTASE MSRA 2"/>
    <property type="match status" value="1"/>
</dbReference>
<evidence type="ECO:0000313" key="6">
    <source>
        <dbReference type="EMBL" id="PZX20359.1"/>
    </source>
</evidence>
<proteinExistence type="inferred from homology"/>
<sequence length="227" mass="25639">MPLLKIVSPCFNLSIAMIVWYHKQTTMVSRKWVVLVFIFLSYTTMTVSGQGNVRETATLGGGCFWCLEALFQMVDGVEAVVPGYSAGHTSEPTYRDVCTGLTGHAEVVQIVFNPAKVSYRRLLELFFESHDPTTVNRQGNDIGDQYRSILLYHTQQQKQVAIDVIQALEKSGELGDPIVTQVVSFERFYPAEAYHHDYYRRNGGQPYCRAVIGPKVAKFRHLLNVEP</sequence>
<evidence type="ECO:0000256" key="1">
    <source>
        <dbReference type="ARBA" id="ARBA00023002"/>
    </source>
</evidence>
<dbReference type="Gene3D" id="3.30.1060.10">
    <property type="entry name" value="Peptide methionine sulphoxide reductase MsrA"/>
    <property type="match status" value="1"/>
</dbReference>
<protein>
    <recommendedName>
        <fullName evidence="4">Peptide methionine sulfoxide reductase MsrA</fullName>
        <shortName evidence="4">Protein-methionine-S-oxide reductase</shortName>
        <ecNumber evidence="4">1.8.4.11</ecNumber>
    </recommendedName>
    <alternativeName>
        <fullName evidence="4">Peptide-methionine (S)-S-oxide reductase</fullName>
        <shortName evidence="4">Peptide Met(O) reductase</shortName>
    </alternativeName>
</protein>
<dbReference type="Pfam" id="PF01625">
    <property type="entry name" value="PMSR"/>
    <property type="match status" value="1"/>
</dbReference>
<dbReference type="EC" id="1.8.4.11" evidence="4"/>
<dbReference type="PANTHER" id="PTHR43774">
    <property type="entry name" value="PEPTIDE METHIONINE SULFOXIDE REDUCTASE"/>
    <property type="match status" value="1"/>
</dbReference>
<dbReference type="InterPro" id="IPR036509">
    <property type="entry name" value="Met_Sox_Rdtase_MsrA_sf"/>
</dbReference>
<feature type="active site" evidence="4">
    <location>
        <position position="63"/>
    </location>
</feature>
<keyword evidence="7" id="KW-1185">Reference proteome</keyword>
<comment type="function">
    <text evidence="4">Has an important function as a repair enzyme for proteins that have been inactivated by oxidation. Catalyzes the reversible oxidation-reduction of methionine sulfoxide in proteins to methionine.</text>
</comment>
<evidence type="ECO:0000256" key="4">
    <source>
        <dbReference type="HAMAP-Rule" id="MF_01401"/>
    </source>
</evidence>
<name>A0A2W7QEM1_9BACT</name>
<comment type="similarity">
    <text evidence="4">Belongs to the MsrA Met sulfoxide reductase family.</text>
</comment>
<evidence type="ECO:0000313" key="7">
    <source>
        <dbReference type="Proteomes" id="UP000249239"/>
    </source>
</evidence>
<comment type="caution">
    <text evidence="6">The sequence shown here is derived from an EMBL/GenBank/DDBJ whole genome shotgun (WGS) entry which is preliminary data.</text>
</comment>
<evidence type="ECO:0000259" key="5">
    <source>
        <dbReference type="Pfam" id="PF01625"/>
    </source>
</evidence>
<dbReference type="SUPFAM" id="SSF55068">
    <property type="entry name" value="Peptide methionine sulfoxide reductase"/>
    <property type="match status" value="1"/>
</dbReference>
<dbReference type="HAMAP" id="MF_01401">
    <property type="entry name" value="MsrA"/>
    <property type="match status" value="1"/>
</dbReference>
<comment type="catalytic activity">
    <reaction evidence="2 4">
        <text>L-methionyl-[protein] + [thioredoxin]-disulfide + H2O = L-methionyl-(S)-S-oxide-[protein] + [thioredoxin]-dithiol</text>
        <dbReference type="Rhea" id="RHEA:14217"/>
        <dbReference type="Rhea" id="RHEA-COMP:10698"/>
        <dbReference type="Rhea" id="RHEA-COMP:10700"/>
        <dbReference type="Rhea" id="RHEA-COMP:12313"/>
        <dbReference type="Rhea" id="RHEA-COMP:12315"/>
        <dbReference type="ChEBI" id="CHEBI:15377"/>
        <dbReference type="ChEBI" id="CHEBI:16044"/>
        <dbReference type="ChEBI" id="CHEBI:29950"/>
        <dbReference type="ChEBI" id="CHEBI:44120"/>
        <dbReference type="ChEBI" id="CHEBI:50058"/>
        <dbReference type="EC" id="1.8.4.11"/>
    </reaction>
</comment>
<organism evidence="6 7">
    <name type="scientific">Breznakibacter xylanolyticus</name>
    <dbReference type="NCBI Taxonomy" id="990"/>
    <lineage>
        <taxon>Bacteria</taxon>
        <taxon>Pseudomonadati</taxon>
        <taxon>Bacteroidota</taxon>
        <taxon>Bacteroidia</taxon>
        <taxon>Marinilabiliales</taxon>
        <taxon>Marinilabiliaceae</taxon>
        <taxon>Breznakibacter</taxon>
    </lineage>
</organism>
<dbReference type="NCBIfam" id="TIGR00401">
    <property type="entry name" value="msrA"/>
    <property type="match status" value="1"/>
</dbReference>
<dbReference type="Proteomes" id="UP000249239">
    <property type="component" value="Unassembled WGS sequence"/>
</dbReference>